<evidence type="ECO:0000313" key="3">
    <source>
        <dbReference type="Proteomes" id="UP000427906"/>
    </source>
</evidence>
<dbReference type="OrthoDB" id="5397031at2"/>
<dbReference type="InterPro" id="IPR058548">
    <property type="entry name" value="MlaB-like_STAS"/>
</dbReference>
<evidence type="ECO:0000313" key="2">
    <source>
        <dbReference type="EMBL" id="BBO68965.1"/>
    </source>
</evidence>
<gene>
    <name evidence="2" type="ORF">DSCA_28950</name>
</gene>
<feature type="domain" description="STAS" evidence="1">
    <location>
        <begin position="14"/>
        <end position="114"/>
    </location>
</feature>
<dbReference type="SUPFAM" id="SSF52091">
    <property type="entry name" value="SpoIIaa-like"/>
    <property type="match status" value="1"/>
</dbReference>
<dbReference type="Proteomes" id="UP000427906">
    <property type="component" value="Chromosome"/>
</dbReference>
<dbReference type="PANTHER" id="PTHR35849">
    <property type="entry name" value="BLR2341 PROTEIN"/>
    <property type="match status" value="1"/>
</dbReference>
<dbReference type="EMBL" id="AP021874">
    <property type="protein sequence ID" value="BBO68965.1"/>
    <property type="molecule type" value="Genomic_DNA"/>
</dbReference>
<evidence type="ECO:0000259" key="1">
    <source>
        <dbReference type="PROSITE" id="PS50801"/>
    </source>
</evidence>
<keyword evidence="3" id="KW-1185">Reference proteome</keyword>
<name>A0A5K7YKP1_9BACT</name>
<accession>A0A5K7YKP1</accession>
<protein>
    <submittedName>
        <fullName evidence="2">Sulfate transporter</fullName>
    </submittedName>
</protein>
<proteinExistence type="predicted"/>
<dbReference type="Gene3D" id="3.30.750.24">
    <property type="entry name" value="STAS domain"/>
    <property type="match status" value="1"/>
</dbReference>
<reference evidence="2 3" key="1">
    <citation type="submission" date="2019-11" db="EMBL/GenBank/DDBJ databases">
        <title>Comparative genomics of hydrocarbon-degrading Desulfosarcina strains.</title>
        <authorList>
            <person name="Watanabe M."/>
            <person name="Kojima H."/>
            <person name="Fukui M."/>
        </authorList>
    </citation>
    <scope>NUCLEOTIDE SEQUENCE [LARGE SCALE GENOMIC DNA]</scope>
    <source>
        <strain evidence="2 3">PL12</strain>
    </source>
</reference>
<dbReference type="AlphaFoldDB" id="A0A5K7YKP1"/>
<dbReference type="InterPro" id="IPR052746">
    <property type="entry name" value="MlaB_ABC_Transporter"/>
</dbReference>
<sequence>MHFKMAPSGDYGELTLTGELTIVQAKELRLALIHSLEQSDTVAINVDHVTDVDLSCLQLLCAVHRSALGSNKQITFNPSDSDVFRKVVQAAGYARHVGCVRSPDKNCFWTGELN</sequence>
<dbReference type="InterPro" id="IPR036513">
    <property type="entry name" value="STAS_dom_sf"/>
</dbReference>
<dbReference type="InterPro" id="IPR002645">
    <property type="entry name" value="STAS_dom"/>
</dbReference>
<dbReference type="KEGG" id="dalk:DSCA_28950"/>
<dbReference type="Pfam" id="PF13466">
    <property type="entry name" value="STAS_2"/>
    <property type="match status" value="1"/>
</dbReference>
<organism evidence="2 3">
    <name type="scientific">Desulfosarcina alkanivorans</name>
    <dbReference type="NCBI Taxonomy" id="571177"/>
    <lineage>
        <taxon>Bacteria</taxon>
        <taxon>Pseudomonadati</taxon>
        <taxon>Thermodesulfobacteriota</taxon>
        <taxon>Desulfobacteria</taxon>
        <taxon>Desulfobacterales</taxon>
        <taxon>Desulfosarcinaceae</taxon>
        <taxon>Desulfosarcina</taxon>
    </lineage>
</organism>
<dbReference type="RefSeq" id="WP_155317052.1">
    <property type="nucleotide sequence ID" value="NZ_AP021874.1"/>
</dbReference>
<dbReference type="PROSITE" id="PS50801">
    <property type="entry name" value="STAS"/>
    <property type="match status" value="1"/>
</dbReference>
<dbReference type="PANTHER" id="PTHR35849:SF2">
    <property type="entry name" value="BLR2341 PROTEIN"/>
    <property type="match status" value="1"/>
</dbReference>